<dbReference type="PROSITE" id="PS50021">
    <property type="entry name" value="CH"/>
    <property type="match status" value="2"/>
</dbReference>
<proteinExistence type="predicted"/>
<dbReference type="Pfam" id="PF00307">
    <property type="entry name" value="CH"/>
    <property type="match status" value="2"/>
</dbReference>
<accession>L7JUZ8</accession>
<dbReference type="PANTHER" id="PTHR11915">
    <property type="entry name" value="SPECTRIN/FILAMIN RELATED CYTOSKELETAL PROTEIN"/>
    <property type="match status" value="1"/>
</dbReference>
<dbReference type="OMA" id="LAHEFSM"/>
<dbReference type="VEuPathDB" id="MicrosporidiaDB:THOM_2500"/>
<dbReference type="InterPro" id="IPR036872">
    <property type="entry name" value="CH_dom_sf"/>
</dbReference>
<evidence type="ECO:0000259" key="1">
    <source>
        <dbReference type="PROSITE" id="PS50021"/>
    </source>
</evidence>
<sequence>VHPPIRMQNQTNDNTWVAPQVKSFTKWVNNQLQKKHYPPIMSIVDDFCDGKTLINLLNVIYDEPIEHNKGKLSEFQRRDNIDKAIKFIESKNIDLVSIDADHIFNKNVKLTLGMTWALILRSISQYGCDDASSKNIRSILLKWCRDCTKEYDNVDIKDFTHSWKDGLSFNAIIHHFAPHLVDYYSLSGKNAKENLTNAFDVAEKNFNIPKLLDPEDLTESVVPDEKSVITYVSQYYLKLAELEYKSNIEKGEEHLAKMDEWLRKNMGGYNKLAHEFSMLLQRKNEAETRLHGALAEILQFDASNNLHEKFLKLSSLYGNLRMAFSVLRGKEFETMPEYEPNNLMNRMKETTDMLSRTRIKLKDIAQSIELNSDTLAYVDKNKELLCKKYNSQKDDGVKAITERIACKKENNLSSTVGKLCEEKLALLKDLDRHKEYENYRLETAIKLFKTYDSSDTKYIDEVNFNNCCFVLNLDTDRDVIDGRIHYDDYVQFVKESLKKLSIKSGMACENVTGSDDE</sequence>
<evidence type="ECO:0000313" key="2">
    <source>
        <dbReference type="EMBL" id="ELQ74587.1"/>
    </source>
</evidence>
<dbReference type="AlphaFoldDB" id="L7JUZ8"/>
<dbReference type="Proteomes" id="UP000011185">
    <property type="component" value="Unassembled WGS sequence"/>
</dbReference>
<dbReference type="STRING" id="72359.L7JUZ8"/>
<dbReference type="OrthoDB" id="10017054at2759"/>
<evidence type="ECO:0000313" key="3">
    <source>
        <dbReference type="Proteomes" id="UP000011185"/>
    </source>
</evidence>
<feature type="domain" description="Calponin-homology (CH)" evidence="1">
    <location>
        <begin position="18"/>
        <end position="123"/>
    </location>
</feature>
<dbReference type="FunFam" id="1.10.418.10:FF:000057">
    <property type="entry name" value="Calmin"/>
    <property type="match status" value="1"/>
</dbReference>
<dbReference type="HOGENOM" id="CLU_005217_0_2_1"/>
<dbReference type="InParanoid" id="L7JUZ8"/>
<dbReference type="InterPro" id="IPR001715">
    <property type="entry name" value="CH_dom"/>
</dbReference>
<organism evidence="2 3">
    <name type="scientific">Trachipleistophora hominis</name>
    <name type="common">Microsporidian parasite</name>
    <dbReference type="NCBI Taxonomy" id="72359"/>
    <lineage>
        <taxon>Eukaryota</taxon>
        <taxon>Fungi</taxon>
        <taxon>Fungi incertae sedis</taxon>
        <taxon>Microsporidia</taxon>
        <taxon>Pleistophoridae</taxon>
        <taxon>Trachipleistophora</taxon>
    </lineage>
</organism>
<feature type="domain" description="Calponin-homology (CH)" evidence="1">
    <location>
        <begin position="134"/>
        <end position="240"/>
    </location>
</feature>
<dbReference type="SUPFAM" id="SSF47576">
    <property type="entry name" value="Calponin-homology domain, CH-domain"/>
    <property type="match status" value="1"/>
</dbReference>
<dbReference type="Gene3D" id="1.10.418.10">
    <property type="entry name" value="Calponin-like domain"/>
    <property type="match status" value="2"/>
</dbReference>
<protein>
    <submittedName>
        <fullName evidence="2">Ca2+-binding actin-bundling protein (Actinin), alpha chain (EF-Hand protein superfamily)</fullName>
    </submittedName>
</protein>
<gene>
    <name evidence="2" type="ORF">THOM_2500</name>
</gene>
<name>L7JUZ8_TRAHO</name>
<dbReference type="SMART" id="SM00033">
    <property type="entry name" value="CH"/>
    <property type="match status" value="2"/>
</dbReference>
<feature type="non-terminal residue" evidence="2">
    <location>
        <position position="1"/>
    </location>
</feature>
<reference evidence="2 3" key="1">
    <citation type="journal article" date="2012" name="PLoS Pathog.">
        <title>The genome of the obligate intracellular parasite Trachipleistophora hominis: new insights into microsporidian genome dynamics and reductive evolution.</title>
        <authorList>
            <person name="Heinz E."/>
            <person name="Williams T.A."/>
            <person name="Nakjang S."/>
            <person name="Noel C.J."/>
            <person name="Swan D.C."/>
            <person name="Goldberg A.V."/>
            <person name="Harris S.R."/>
            <person name="Weinmaier T."/>
            <person name="Markert S."/>
            <person name="Becher D."/>
            <person name="Bernhardt J."/>
            <person name="Dagan T."/>
            <person name="Hacker C."/>
            <person name="Lucocq J.M."/>
            <person name="Schweder T."/>
            <person name="Rattei T."/>
            <person name="Hall N."/>
            <person name="Hirt R.P."/>
            <person name="Embley T.M."/>
        </authorList>
    </citation>
    <scope>NUCLEOTIDE SEQUENCE [LARGE SCALE GENOMIC DNA]</scope>
</reference>
<keyword evidence="3" id="KW-1185">Reference proteome</keyword>
<dbReference type="EMBL" id="JH994035">
    <property type="protein sequence ID" value="ELQ74587.1"/>
    <property type="molecule type" value="Genomic_DNA"/>
</dbReference>